<dbReference type="PANTHER" id="PTHR32282:SF32">
    <property type="entry name" value="PENICILLIN-BINDING PROTEIN 2A"/>
    <property type="match status" value="1"/>
</dbReference>
<keyword evidence="5" id="KW-0645">Protease</keyword>
<organism evidence="21 22">
    <name type="scientific">Brevibacillus fulvus</name>
    <dbReference type="NCBI Taxonomy" id="1125967"/>
    <lineage>
        <taxon>Bacteria</taxon>
        <taxon>Bacillati</taxon>
        <taxon>Bacillota</taxon>
        <taxon>Bacilli</taxon>
        <taxon>Bacillales</taxon>
        <taxon>Paenibacillaceae</taxon>
        <taxon>Brevibacillus</taxon>
    </lineage>
</organism>
<dbReference type="InterPro" id="IPR001460">
    <property type="entry name" value="PCN-bd_Tpept"/>
</dbReference>
<feature type="compositionally biased region" description="Acidic residues" evidence="18">
    <location>
        <begin position="802"/>
        <end position="825"/>
    </location>
</feature>
<dbReference type="GO" id="GO:0009002">
    <property type="term" value="F:serine-type D-Ala-D-Ala carboxypeptidase activity"/>
    <property type="evidence" value="ECO:0007669"/>
    <property type="project" value="UniProtKB-EC"/>
</dbReference>
<evidence type="ECO:0000256" key="15">
    <source>
        <dbReference type="ARBA" id="ARBA00023316"/>
    </source>
</evidence>
<dbReference type="SUPFAM" id="SSF56601">
    <property type="entry name" value="beta-lactamase/transpeptidase-like"/>
    <property type="match status" value="1"/>
</dbReference>
<evidence type="ECO:0000256" key="11">
    <source>
        <dbReference type="ARBA" id="ARBA00022984"/>
    </source>
</evidence>
<evidence type="ECO:0000256" key="17">
    <source>
        <dbReference type="ARBA" id="ARBA00049902"/>
    </source>
</evidence>
<evidence type="ECO:0000256" key="3">
    <source>
        <dbReference type="ARBA" id="ARBA00022475"/>
    </source>
</evidence>
<reference evidence="21" key="1">
    <citation type="submission" date="2021-01" db="EMBL/GenBank/DDBJ databases">
        <title>Genomic Encyclopedia of Type Strains, Phase IV (KMG-IV): sequencing the most valuable type-strain genomes for metagenomic binning, comparative biology and taxonomic classification.</title>
        <authorList>
            <person name="Goeker M."/>
        </authorList>
    </citation>
    <scope>NUCLEOTIDE SEQUENCE</scope>
    <source>
        <strain evidence="21">DSM 25523</strain>
    </source>
</reference>
<evidence type="ECO:0000256" key="6">
    <source>
        <dbReference type="ARBA" id="ARBA00022676"/>
    </source>
</evidence>
<feature type="compositionally biased region" description="Basic and acidic residues" evidence="18">
    <location>
        <begin position="836"/>
        <end position="847"/>
    </location>
</feature>
<protein>
    <submittedName>
        <fullName evidence="21">Penicillin-binding protein 2A</fullName>
        <ecNumber evidence="21">2.3.2.-</ecNumber>
        <ecNumber evidence="21">2.4.1.129</ecNumber>
    </submittedName>
</protein>
<feature type="domain" description="Penicillin-binding protein transpeptidase" evidence="19">
    <location>
        <begin position="338"/>
        <end position="612"/>
    </location>
</feature>
<keyword evidence="7 21" id="KW-0808">Transferase</keyword>
<dbReference type="GO" id="GO:0071555">
    <property type="term" value="P:cell wall organization"/>
    <property type="evidence" value="ECO:0007669"/>
    <property type="project" value="UniProtKB-KW"/>
</dbReference>
<keyword evidence="21" id="KW-0012">Acyltransferase</keyword>
<feature type="region of interest" description="Disordered" evidence="18">
    <location>
        <begin position="624"/>
        <end position="644"/>
    </location>
</feature>
<keyword evidence="8" id="KW-0812">Transmembrane</keyword>
<evidence type="ECO:0000256" key="5">
    <source>
        <dbReference type="ARBA" id="ARBA00022670"/>
    </source>
</evidence>
<dbReference type="EC" id="2.3.2.-" evidence="21"/>
<dbReference type="FunFam" id="1.10.3810.10:FF:000001">
    <property type="entry name" value="Penicillin-binding protein 1A"/>
    <property type="match status" value="1"/>
</dbReference>
<accession>A0A939BSI3</accession>
<dbReference type="EMBL" id="JAFBEB010000007">
    <property type="protein sequence ID" value="MBM7590747.1"/>
    <property type="molecule type" value="Genomic_DNA"/>
</dbReference>
<keyword evidence="3" id="KW-1003">Cell membrane</keyword>
<dbReference type="GO" id="GO:0008955">
    <property type="term" value="F:peptidoglycan glycosyltransferase activity"/>
    <property type="evidence" value="ECO:0007669"/>
    <property type="project" value="UniProtKB-EC"/>
</dbReference>
<keyword evidence="10" id="KW-0133">Cell shape</keyword>
<keyword evidence="12" id="KW-1133">Transmembrane helix</keyword>
<dbReference type="InterPro" id="IPR001264">
    <property type="entry name" value="Glyco_trans_51"/>
</dbReference>
<keyword evidence="22" id="KW-1185">Reference proteome</keyword>
<comment type="catalytic activity">
    <reaction evidence="17">
        <text>[GlcNAc-(1-&gt;4)-Mur2Ac(oyl-L-Ala-gamma-D-Glu-L-Lys-D-Ala-D-Ala)](n)-di-trans,octa-cis-undecaprenyl diphosphate + beta-D-GlcNAc-(1-&gt;4)-Mur2Ac(oyl-L-Ala-gamma-D-Glu-L-Lys-D-Ala-D-Ala)-di-trans,octa-cis-undecaprenyl diphosphate = [GlcNAc-(1-&gt;4)-Mur2Ac(oyl-L-Ala-gamma-D-Glu-L-Lys-D-Ala-D-Ala)](n+1)-di-trans,octa-cis-undecaprenyl diphosphate + di-trans,octa-cis-undecaprenyl diphosphate + H(+)</text>
        <dbReference type="Rhea" id="RHEA:23708"/>
        <dbReference type="Rhea" id="RHEA-COMP:9602"/>
        <dbReference type="Rhea" id="RHEA-COMP:9603"/>
        <dbReference type="ChEBI" id="CHEBI:15378"/>
        <dbReference type="ChEBI" id="CHEBI:58405"/>
        <dbReference type="ChEBI" id="CHEBI:60033"/>
        <dbReference type="ChEBI" id="CHEBI:78435"/>
        <dbReference type="EC" id="2.4.99.28"/>
    </reaction>
</comment>
<dbReference type="RefSeq" id="WP_204518494.1">
    <property type="nucleotide sequence ID" value="NZ_BAABIN010000016.1"/>
</dbReference>
<evidence type="ECO:0000256" key="18">
    <source>
        <dbReference type="SAM" id="MobiDB-lite"/>
    </source>
</evidence>
<evidence type="ECO:0000256" key="1">
    <source>
        <dbReference type="ARBA" id="ARBA00007090"/>
    </source>
</evidence>
<keyword evidence="13" id="KW-0472">Membrane</keyword>
<evidence type="ECO:0000256" key="7">
    <source>
        <dbReference type="ARBA" id="ARBA00022679"/>
    </source>
</evidence>
<dbReference type="PANTHER" id="PTHR32282">
    <property type="entry name" value="BINDING PROTEIN TRANSPEPTIDASE, PUTATIVE-RELATED"/>
    <property type="match status" value="1"/>
</dbReference>
<evidence type="ECO:0000313" key="22">
    <source>
        <dbReference type="Proteomes" id="UP000717624"/>
    </source>
</evidence>
<evidence type="ECO:0000256" key="16">
    <source>
        <dbReference type="ARBA" id="ARBA00034000"/>
    </source>
</evidence>
<keyword evidence="15" id="KW-0961">Cell wall biogenesis/degradation</keyword>
<sequence>MAKAKKKSVKKKMPWLMLIIPFCVFLLVSVVGGYYALLYAGGQMIDLSKLEQIKTEPSIVYDKDGNPIGNLYIKEERKYVSYTEIPKHVINAFVSVEDKRFFEHNGVDIVRIAGAILKDIQAGAAVEGGSTITQQLAKNVFLSQEKTFWRKTKEVSIAISLENNFTKEQIMEMYLNQVYLGHGIAGVGAAAQFYFHKDVKDLDYAEAAMLAAIPKAPSYYSPFNDPDRAKERRDTILRLMNEQNYITKQQKEAAQNEPLPVRTKTADDPGIDQNYQAYIDYVIDEAKSQYQIDEETLYRGGWHIYTAFDKKVQDAMVNAFNDPANFPADGKTKKVEASMVVVDPKTGGLAAMMGGRNYQPKGYNLATDMRRQPGSTFKPLVVYAPALETGEWSASSRLSNKRQSFNGYQPRNYNGKYSESVSMKDAVTQSLNIPAVWLLQQIGIEKGLLYAEKFGIKLDPEDRNLAIALGGLHSGTSPLQMAQAYTAFANEGIMSKAHAIVRLEDPEIGYNVTADVQQTRVISESTAWKMHSMLRNVIADGTGKSAKIAGRPLAGKTGSTTSEVSDSSSANKDVWFVGYTPEYVGAVWMGFDKEDSENVMKGGSSFPAKVFGIVMRDGLKGVKSTGFAAPEEEDSQPEKTEEPKEEALQLAADMTILDNGELAVVLSWIGGQEGQSYNLYRYVDDPAQRELVAAGIQGVSYQDHVEGALPYRYILIEIGADGQEGEASNVATINTATLEKLLQDAKEHNDENIEDGQLPEDQLNGGDDTTDQNGSWTDEPSQQGTDGQTEEEMPDNSGDQGDASDDAEEEEMQSDDQQDGQEQQEIELPPPPTEESTGKERKRNRDS</sequence>
<dbReference type="NCBIfam" id="TIGR02074">
    <property type="entry name" value="PBP_1a_fam"/>
    <property type="match status" value="1"/>
</dbReference>
<dbReference type="GO" id="GO:0006508">
    <property type="term" value="P:proteolysis"/>
    <property type="evidence" value="ECO:0007669"/>
    <property type="project" value="UniProtKB-KW"/>
</dbReference>
<dbReference type="InterPro" id="IPR023346">
    <property type="entry name" value="Lysozyme-like_dom_sf"/>
</dbReference>
<comment type="similarity">
    <text evidence="2">In the N-terminal section; belongs to the glycosyltransferase 51 family.</text>
</comment>
<dbReference type="EC" id="2.4.1.129" evidence="21"/>
<comment type="catalytic activity">
    <reaction evidence="16">
        <text>Preferential cleavage: (Ac)2-L-Lys-D-Ala-|-D-Ala. Also transpeptidation of peptidyl-alanyl moieties that are N-acyl substituents of D-alanine.</text>
        <dbReference type="EC" id="3.4.16.4"/>
    </reaction>
</comment>
<dbReference type="GO" id="GO:0008360">
    <property type="term" value="P:regulation of cell shape"/>
    <property type="evidence" value="ECO:0007669"/>
    <property type="project" value="UniProtKB-KW"/>
</dbReference>
<comment type="caution">
    <text evidence="21">The sequence shown here is derived from an EMBL/GenBank/DDBJ whole genome shotgun (WGS) entry which is preliminary data.</text>
</comment>
<dbReference type="Pfam" id="PF00905">
    <property type="entry name" value="Transpeptidase"/>
    <property type="match status" value="1"/>
</dbReference>
<keyword evidence="6 21" id="KW-0328">Glycosyltransferase</keyword>
<evidence type="ECO:0000259" key="19">
    <source>
        <dbReference type="Pfam" id="PF00905"/>
    </source>
</evidence>
<feature type="domain" description="Glycosyl transferase family 51" evidence="20">
    <location>
        <begin position="65"/>
        <end position="240"/>
    </location>
</feature>
<dbReference type="Gene3D" id="1.10.3810.10">
    <property type="entry name" value="Biosynthetic peptidoglycan transglycosylase-like"/>
    <property type="match status" value="1"/>
</dbReference>
<feature type="compositionally biased region" description="Polar residues" evidence="18">
    <location>
        <begin position="771"/>
        <end position="787"/>
    </location>
</feature>
<dbReference type="InterPro" id="IPR050396">
    <property type="entry name" value="Glycosyltr_51/Transpeptidase"/>
</dbReference>
<dbReference type="GO" id="GO:0030288">
    <property type="term" value="C:outer membrane-bounded periplasmic space"/>
    <property type="evidence" value="ECO:0007669"/>
    <property type="project" value="TreeGrafter"/>
</dbReference>
<evidence type="ECO:0000256" key="4">
    <source>
        <dbReference type="ARBA" id="ARBA00022645"/>
    </source>
</evidence>
<dbReference type="SUPFAM" id="SSF53955">
    <property type="entry name" value="Lysozyme-like"/>
    <property type="match status" value="1"/>
</dbReference>
<dbReference type="Gene3D" id="3.40.710.10">
    <property type="entry name" value="DD-peptidase/beta-lactamase superfamily"/>
    <property type="match status" value="1"/>
</dbReference>
<dbReference type="GO" id="GO:0008658">
    <property type="term" value="F:penicillin binding"/>
    <property type="evidence" value="ECO:0007669"/>
    <property type="project" value="InterPro"/>
</dbReference>
<evidence type="ECO:0000256" key="13">
    <source>
        <dbReference type="ARBA" id="ARBA00023136"/>
    </source>
</evidence>
<gene>
    <name evidence="21" type="ORF">JOD01_002357</name>
</gene>
<evidence type="ECO:0000313" key="21">
    <source>
        <dbReference type="EMBL" id="MBM7590747.1"/>
    </source>
</evidence>
<dbReference type="GO" id="GO:0009252">
    <property type="term" value="P:peptidoglycan biosynthetic process"/>
    <property type="evidence" value="ECO:0007669"/>
    <property type="project" value="UniProtKB-KW"/>
</dbReference>
<evidence type="ECO:0000259" key="20">
    <source>
        <dbReference type="Pfam" id="PF00912"/>
    </source>
</evidence>
<dbReference type="GO" id="GO:0016746">
    <property type="term" value="F:acyltransferase activity"/>
    <property type="evidence" value="ECO:0007669"/>
    <property type="project" value="UniProtKB-KW"/>
</dbReference>
<dbReference type="Pfam" id="PF00912">
    <property type="entry name" value="Transgly"/>
    <property type="match status" value="1"/>
</dbReference>
<keyword evidence="14" id="KW-0511">Multifunctional enzyme</keyword>
<evidence type="ECO:0000256" key="12">
    <source>
        <dbReference type="ARBA" id="ARBA00022989"/>
    </source>
</evidence>
<proteinExistence type="inferred from homology"/>
<evidence type="ECO:0000256" key="8">
    <source>
        <dbReference type="ARBA" id="ARBA00022692"/>
    </source>
</evidence>
<keyword evidence="11" id="KW-0573">Peptidoglycan synthesis</keyword>
<keyword evidence="9" id="KW-0378">Hydrolase</keyword>
<evidence type="ECO:0000256" key="2">
    <source>
        <dbReference type="ARBA" id="ARBA00007739"/>
    </source>
</evidence>
<comment type="similarity">
    <text evidence="1">In the C-terminal section; belongs to the transpeptidase family.</text>
</comment>
<evidence type="ECO:0000256" key="14">
    <source>
        <dbReference type="ARBA" id="ARBA00023268"/>
    </source>
</evidence>
<evidence type="ECO:0000256" key="9">
    <source>
        <dbReference type="ARBA" id="ARBA00022801"/>
    </source>
</evidence>
<dbReference type="InterPro" id="IPR012338">
    <property type="entry name" value="Beta-lactam/transpept-like"/>
</dbReference>
<evidence type="ECO:0000256" key="10">
    <source>
        <dbReference type="ARBA" id="ARBA00022960"/>
    </source>
</evidence>
<dbReference type="Proteomes" id="UP000717624">
    <property type="component" value="Unassembled WGS sequence"/>
</dbReference>
<dbReference type="InterPro" id="IPR036950">
    <property type="entry name" value="PBP_transglycosylase"/>
</dbReference>
<name>A0A939BSI3_9BACL</name>
<keyword evidence="4" id="KW-0121">Carboxypeptidase</keyword>
<dbReference type="AlphaFoldDB" id="A0A939BSI3"/>
<feature type="region of interest" description="Disordered" evidence="18">
    <location>
        <begin position="752"/>
        <end position="847"/>
    </location>
</feature>